<dbReference type="GO" id="GO:0005216">
    <property type="term" value="F:monoatomic ion channel activity"/>
    <property type="evidence" value="ECO:0007669"/>
    <property type="project" value="InterPro"/>
</dbReference>
<feature type="transmembrane region" description="Helical" evidence="7">
    <location>
        <begin position="309"/>
        <end position="328"/>
    </location>
</feature>
<gene>
    <name evidence="9" type="ORF">EVOR1521_LOCUS25416</name>
</gene>
<dbReference type="InterPro" id="IPR027359">
    <property type="entry name" value="Volt_channel_dom_sf"/>
</dbReference>
<dbReference type="Gene3D" id="1.20.120.350">
    <property type="entry name" value="Voltage-gated potassium channels. Chain C"/>
    <property type="match status" value="1"/>
</dbReference>
<keyword evidence="2 7" id="KW-0812">Transmembrane</keyword>
<dbReference type="Gene3D" id="1.10.238.10">
    <property type="entry name" value="EF-hand"/>
    <property type="match status" value="1"/>
</dbReference>
<comment type="subcellular location">
    <subcellularLocation>
        <location evidence="1">Membrane</location>
        <topology evidence="1">Multi-pass membrane protein</topology>
    </subcellularLocation>
</comment>
<dbReference type="GO" id="GO:0016020">
    <property type="term" value="C:membrane"/>
    <property type="evidence" value="ECO:0007669"/>
    <property type="project" value="UniProtKB-SubCell"/>
</dbReference>
<dbReference type="PROSITE" id="PS50222">
    <property type="entry name" value="EF_HAND_2"/>
    <property type="match status" value="1"/>
</dbReference>
<protein>
    <recommendedName>
        <fullName evidence="8">EF-hand domain-containing protein</fullName>
    </recommendedName>
</protein>
<dbReference type="InterPro" id="IPR011992">
    <property type="entry name" value="EF-hand-dom_pair"/>
</dbReference>
<evidence type="ECO:0000256" key="6">
    <source>
        <dbReference type="SAM" id="MobiDB-lite"/>
    </source>
</evidence>
<evidence type="ECO:0000256" key="5">
    <source>
        <dbReference type="ARBA" id="ARBA00023136"/>
    </source>
</evidence>
<accession>A0AA36NHM1</accession>
<reference evidence="9" key="1">
    <citation type="submission" date="2023-08" db="EMBL/GenBank/DDBJ databases">
        <authorList>
            <person name="Chen Y."/>
            <person name="Shah S."/>
            <person name="Dougan E. K."/>
            <person name="Thang M."/>
            <person name="Chan C."/>
        </authorList>
    </citation>
    <scope>NUCLEOTIDE SEQUENCE</scope>
</reference>
<keyword evidence="4 7" id="KW-1133">Transmembrane helix</keyword>
<feature type="region of interest" description="Disordered" evidence="6">
    <location>
        <begin position="37"/>
        <end position="92"/>
    </location>
</feature>
<dbReference type="EMBL" id="CAUJNA010003457">
    <property type="protein sequence ID" value="CAJ1402563.1"/>
    <property type="molecule type" value="Genomic_DNA"/>
</dbReference>
<dbReference type="Gene3D" id="1.10.287.70">
    <property type="match status" value="1"/>
</dbReference>
<dbReference type="PANTHER" id="PTHR46726">
    <property type="entry name" value="TWO PORE CHANNEL 3"/>
    <property type="match status" value="1"/>
</dbReference>
<feature type="transmembrane region" description="Helical" evidence="7">
    <location>
        <begin position="387"/>
        <end position="412"/>
    </location>
</feature>
<keyword evidence="10" id="KW-1185">Reference proteome</keyword>
<evidence type="ECO:0000256" key="2">
    <source>
        <dbReference type="ARBA" id="ARBA00022692"/>
    </source>
</evidence>
<dbReference type="PROSITE" id="PS00018">
    <property type="entry name" value="EF_HAND_1"/>
    <property type="match status" value="1"/>
</dbReference>
<sequence>MEAVLLEALREELKTFAATSVRAELLALKESLISELRGDSQEAPKRSPVVSSEALHGAVEAEASPRRPRLLSWDRQNRQAEPAPRPQSTRSFAASVADSLLGQDESSEARQAMERDLQAKYGQGFGKKLRRSSRDASARYMSLESNEEGTPTSSRLSSCCTSILSSYYFDMGSAWLVVFNACWIGLSTDWVARNWSNAMPDYFHYGDWVFCVLALAELFVRMGAQGLHFFYEDHWKWNVFDTLVVATQVIDLLGSVLERSALTSQTSYQTIQGLRVLKLVRILRIARIASAFPELHILISSIIDSLQSLFWTMVLIFACLYAVSVVITQLVSDHKIAIGREEMEKEEKMLEFFGSMDTTMLSLYMVISEGIHWSELMEPLEENMGRWVRIVFVAFTGFELFAMMNIITACFVDSAMKIAAKAETQEVLDSLWGLLDSHATFDEASQQKVVTKEQFIGTYGEASMQKFLDLINAHTEDPTHVFAMIDRDGDGSLTAPEFLICCERLMGASKASMSVKIANEQRAKLAAQDGALQHLATELKAVLAKQDEILTKMGTPF</sequence>
<organism evidence="9 10">
    <name type="scientific">Effrenium voratum</name>
    <dbReference type="NCBI Taxonomy" id="2562239"/>
    <lineage>
        <taxon>Eukaryota</taxon>
        <taxon>Sar</taxon>
        <taxon>Alveolata</taxon>
        <taxon>Dinophyceae</taxon>
        <taxon>Suessiales</taxon>
        <taxon>Symbiodiniaceae</taxon>
        <taxon>Effrenium</taxon>
    </lineage>
</organism>
<evidence type="ECO:0000256" key="4">
    <source>
        <dbReference type="ARBA" id="ARBA00022989"/>
    </source>
</evidence>
<keyword evidence="5 7" id="KW-0472">Membrane</keyword>
<dbReference type="Pfam" id="PF00520">
    <property type="entry name" value="Ion_trans"/>
    <property type="match status" value="1"/>
</dbReference>
<dbReference type="SUPFAM" id="SSF81324">
    <property type="entry name" value="Voltage-gated potassium channels"/>
    <property type="match status" value="1"/>
</dbReference>
<evidence type="ECO:0000313" key="10">
    <source>
        <dbReference type="Proteomes" id="UP001178507"/>
    </source>
</evidence>
<name>A0AA36NHM1_9DINO</name>
<evidence type="ECO:0000256" key="3">
    <source>
        <dbReference type="ARBA" id="ARBA00022837"/>
    </source>
</evidence>
<dbReference type="InterPro" id="IPR002048">
    <property type="entry name" value="EF_hand_dom"/>
</dbReference>
<dbReference type="GO" id="GO:0005509">
    <property type="term" value="F:calcium ion binding"/>
    <property type="evidence" value="ECO:0007669"/>
    <property type="project" value="InterPro"/>
</dbReference>
<evidence type="ECO:0000256" key="7">
    <source>
        <dbReference type="SAM" id="Phobius"/>
    </source>
</evidence>
<comment type="caution">
    <text evidence="9">The sequence shown here is derived from an EMBL/GenBank/DDBJ whole genome shotgun (WGS) entry which is preliminary data.</text>
</comment>
<evidence type="ECO:0000256" key="1">
    <source>
        <dbReference type="ARBA" id="ARBA00004141"/>
    </source>
</evidence>
<dbReference type="InterPro" id="IPR018247">
    <property type="entry name" value="EF_Hand_1_Ca_BS"/>
</dbReference>
<feature type="domain" description="EF-hand" evidence="8">
    <location>
        <begin position="473"/>
        <end position="508"/>
    </location>
</feature>
<dbReference type="Proteomes" id="UP001178507">
    <property type="component" value="Unassembled WGS sequence"/>
</dbReference>
<dbReference type="InterPro" id="IPR005821">
    <property type="entry name" value="Ion_trans_dom"/>
</dbReference>
<dbReference type="PANTHER" id="PTHR46726:SF1">
    <property type="entry name" value="TWO-PORE CALCIUM CHANNEL 3"/>
    <property type="match status" value="1"/>
</dbReference>
<evidence type="ECO:0000313" key="9">
    <source>
        <dbReference type="EMBL" id="CAJ1402563.1"/>
    </source>
</evidence>
<dbReference type="SUPFAM" id="SSF47473">
    <property type="entry name" value="EF-hand"/>
    <property type="match status" value="1"/>
</dbReference>
<dbReference type="AlphaFoldDB" id="A0AA36NHM1"/>
<evidence type="ECO:0000259" key="8">
    <source>
        <dbReference type="PROSITE" id="PS50222"/>
    </source>
</evidence>
<keyword evidence="3" id="KW-0106">Calcium</keyword>
<proteinExistence type="predicted"/>